<dbReference type="InterPro" id="IPR028974">
    <property type="entry name" value="TSP_type-3_rpt"/>
</dbReference>
<dbReference type="InterPro" id="IPR018097">
    <property type="entry name" value="EGF_Ca-bd_CS"/>
</dbReference>
<dbReference type="InterPro" id="IPR017897">
    <property type="entry name" value="Thrombospondin_3_rpt"/>
</dbReference>
<gene>
    <name evidence="14" type="ORF">MAR_024917</name>
</gene>
<dbReference type="PROSITE" id="PS51236">
    <property type="entry name" value="TSP_CTER"/>
    <property type="match status" value="1"/>
</dbReference>
<keyword evidence="5 10" id="KW-0106">Calcium</keyword>
<dbReference type="EMBL" id="CP111014">
    <property type="protein sequence ID" value="WAR00545.1"/>
    <property type="molecule type" value="Genomic_DNA"/>
</dbReference>
<evidence type="ECO:0000256" key="11">
    <source>
        <dbReference type="SAM" id="MobiDB-lite"/>
    </source>
</evidence>
<feature type="compositionally biased region" description="Acidic residues" evidence="11">
    <location>
        <begin position="792"/>
        <end position="810"/>
    </location>
</feature>
<feature type="disulfide bond" evidence="9">
    <location>
        <begin position="534"/>
        <end position="551"/>
    </location>
</feature>
<dbReference type="SUPFAM" id="SSF103647">
    <property type="entry name" value="TSP type-3 repeat"/>
    <property type="match status" value="3"/>
</dbReference>
<dbReference type="CDD" id="cd00054">
    <property type="entry name" value="EGF_CA"/>
    <property type="match status" value="2"/>
</dbReference>
<feature type="compositionally biased region" description="Acidic residues" evidence="11">
    <location>
        <begin position="669"/>
        <end position="683"/>
    </location>
</feature>
<evidence type="ECO:0000256" key="6">
    <source>
        <dbReference type="ARBA" id="ARBA00022889"/>
    </source>
</evidence>
<evidence type="ECO:0000256" key="5">
    <source>
        <dbReference type="ARBA" id="ARBA00022837"/>
    </source>
</evidence>
<evidence type="ECO:0000313" key="15">
    <source>
        <dbReference type="Proteomes" id="UP001164746"/>
    </source>
</evidence>
<feature type="compositionally biased region" description="Basic residues" evidence="11">
    <location>
        <begin position="1074"/>
        <end position="1085"/>
    </location>
</feature>
<feature type="compositionally biased region" description="Basic and acidic residues" evidence="11">
    <location>
        <begin position="740"/>
        <end position="758"/>
    </location>
</feature>
<dbReference type="PANTHER" id="PTHR10199:SF100">
    <property type="entry name" value="THROMBOSPONDIN, ISOFORM A"/>
    <property type="match status" value="1"/>
</dbReference>
<dbReference type="Gene3D" id="2.60.120.200">
    <property type="match status" value="1"/>
</dbReference>
<dbReference type="SMART" id="SM00181">
    <property type="entry name" value="EGF"/>
    <property type="match status" value="5"/>
</dbReference>
<dbReference type="Pfam" id="PF05735">
    <property type="entry name" value="TSP_C"/>
    <property type="match status" value="1"/>
</dbReference>
<accession>A0ABY7DS62</accession>
<comment type="similarity">
    <text evidence="1">Belongs to the thrombospondin family.</text>
</comment>
<keyword evidence="4" id="KW-0677">Repeat</keyword>
<feature type="domain" description="TSP C-terminal" evidence="13">
    <location>
        <begin position="830"/>
        <end position="1044"/>
    </location>
</feature>
<comment type="caution">
    <text evidence="9">Lacks conserved residue(s) required for the propagation of feature annotation.</text>
</comment>
<keyword evidence="7 9" id="KW-1015">Disulfide bond</keyword>
<evidence type="ECO:0000256" key="2">
    <source>
        <dbReference type="ARBA" id="ARBA00022536"/>
    </source>
</evidence>
<reference evidence="14" key="1">
    <citation type="submission" date="2022-11" db="EMBL/GenBank/DDBJ databases">
        <title>Centuries of genome instability and evolution in soft-shell clam transmissible cancer (bioRxiv).</title>
        <authorList>
            <person name="Hart S.F.M."/>
            <person name="Yonemitsu M.A."/>
            <person name="Giersch R.M."/>
            <person name="Beal B.F."/>
            <person name="Arriagada G."/>
            <person name="Davis B.W."/>
            <person name="Ostrander E.A."/>
            <person name="Goff S.P."/>
            <person name="Metzger M.J."/>
        </authorList>
    </citation>
    <scope>NUCLEOTIDE SEQUENCE</scope>
    <source>
        <strain evidence="14">MELC-2E11</strain>
        <tissue evidence="14">Siphon/mantle</tissue>
    </source>
</reference>
<evidence type="ECO:0000256" key="8">
    <source>
        <dbReference type="ARBA" id="ARBA00023180"/>
    </source>
</evidence>
<keyword evidence="3" id="KW-0732">Signal</keyword>
<feature type="compositionally biased region" description="Acidic residues" evidence="11">
    <location>
        <begin position="729"/>
        <end position="738"/>
    </location>
</feature>
<keyword evidence="15" id="KW-1185">Reference proteome</keyword>
<evidence type="ECO:0000256" key="4">
    <source>
        <dbReference type="ARBA" id="ARBA00022737"/>
    </source>
</evidence>
<name>A0ABY7DS62_MYAAR</name>
<evidence type="ECO:0000259" key="12">
    <source>
        <dbReference type="PROSITE" id="PS50026"/>
    </source>
</evidence>
<dbReference type="InterPro" id="IPR009030">
    <property type="entry name" value="Growth_fac_rcpt_cys_sf"/>
</dbReference>
<dbReference type="InterPro" id="IPR001881">
    <property type="entry name" value="EGF-like_Ca-bd_dom"/>
</dbReference>
<dbReference type="SMART" id="SM00179">
    <property type="entry name" value="EGF_CA"/>
    <property type="match status" value="5"/>
</dbReference>
<feature type="domain" description="EGF-like" evidence="12">
    <location>
        <begin position="393"/>
        <end position="432"/>
    </location>
</feature>
<feature type="domain" description="EGF-like" evidence="12">
    <location>
        <begin position="478"/>
        <end position="519"/>
    </location>
</feature>
<feature type="repeat" description="TSP type-3" evidence="10">
    <location>
        <begin position="658"/>
        <end position="693"/>
    </location>
</feature>
<dbReference type="PROSITE" id="PS01186">
    <property type="entry name" value="EGF_2"/>
    <property type="match status" value="1"/>
</dbReference>
<dbReference type="InterPro" id="IPR003367">
    <property type="entry name" value="Thrombospondin_3-like_rpt"/>
</dbReference>
<evidence type="ECO:0000256" key="7">
    <source>
        <dbReference type="ARBA" id="ARBA00023157"/>
    </source>
</evidence>
<dbReference type="Pfam" id="PF02412">
    <property type="entry name" value="TSP_3"/>
    <property type="match status" value="5"/>
</dbReference>
<dbReference type="InterPro" id="IPR049883">
    <property type="entry name" value="NOTCH1_EGF-like"/>
</dbReference>
<evidence type="ECO:0000313" key="14">
    <source>
        <dbReference type="EMBL" id="WAR00545.1"/>
    </source>
</evidence>
<dbReference type="PROSITE" id="PS51234">
    <property type="entry name" value="TSP3"/>
    <property type="match status" value="3"/>
</dbReference>
<dbReference type="PROSITE" id="PS01187">
    <property type="entry name" value="EGF_CA"/>
    <property type="match status" value="1"/>
</dbReference>
<feature type="repeat" description="TSP type-3" evidence="10">
    <location>
        <begin position="599"/>
        <end position="634"/>
    </location>
</feature>
<dbReference type="Pfam" id="PF07645">
    <property type="entry name" value="EGF_CA"/>
    <property type="match status" value="2"/>
</dbReference>
<evidence type="ECO:0000256" key="3">
    <source>
        <dbReference type="ARBA" id="ARBA00022729"/>
    </source>
</evidence>
<keyword evidence="8" id="KW-0325">Glycoprotein</keyword>
<evidence type="ECO:0000259" key="13">
    <source>
        <dbReference type="PROSITE" id="PS51236"/>
    </source>
</evidence>
<feature type="domain" description="EGF-like" evidence="12">
    <location>
        <begin position="310"/>
        <end position="349"/>
    </location>
</feature>
<dbReference type="Gene3D" id="4.10.1080.10">
    <property type="entry name" value="TSP type-3 repeat"/>
    <property type="match status" value="3"/>
</dbReference>
<evidence type="ECO:0000256" key="9">
    <source>
        <dbReference type="PROSITE-ProRule" id="PRU00076"/>
    </source>
</evidence>
<evidence type="ECO:0000256" key="10">
    <source>
        <dbReference type="PROSITE-ProRule" id="PRU00634"/>
    </source>
</evidence>
<feature type="compositionally biased region" description="Acidic residues" evidence="11">
    <location>
        <begin position="635"/>
        <end position="644"/>
    </location>
</feature>
<dbReference type="InterPro" id="IPR013320">
    <property type="entry name" value="ConA-like_dom_sf"/>
</dbReference>
<protein>
    <submittedName>
        <fullName evidence="14">TSP3A-like protein</fullName>
    </submittedName>
</protein>
<feature type="compositionally biased region" description="Acidic residues" evidence="11">
    <location>
        <begin position="759"/>
        <end position="781"/>
    </location>
</feature>
<organism evidence="14 15">
    <name type="scientific">Mya arenaria</name>
    <name type="common">Soft-shell clam</name>
    <dbReference type="NCBI Taxonomy" id="6604"/>
    <lineage>
        <taxon>Eukaryota</taxon>
        <taxon>Metazoa</taxon>
        <taxon>Spiralia</taxon>
        <taxon>Lophotrochozoa</taxon>
        <taxon>Mollusca</taxon>
        <taxon>Bivalvia</taxon>
        <taxon>Autobranchia</taxon>
        <taxon>Heteroconchia</taxon>
        <taxon>Euheterodonta</taxon>
        <taxon>Imparidentia</taxon>
        <taxon>Neoheterodontei</taxon>
        <taxon>Myida</taxon>
        <taxon>Myoidea</taxon>
        <taxon>Myidae</taxon>
        <taxon>Mya</taxon>
    </lineage>
</organism>
<sequence length="1099" mass="122181">MTLANDYIQRHSIYIEAVILINRMVECSGWISVLVATLCVCTRSRCSAKAPEKVSVDGYTDAFILNPDLFLMGQTSGGRSQNLMLVRNYWHTDSTPATSFRVLWDDSSNSIMIVIWTRDNRNYQTSFMLDRLDPGQHTIMLQMSELNRNTNRLRLFIDCKPVGEETTEVPIREALIGRIVVDQHESFTLYSRVDLQTMLQFMDCDPLSIPVATLPVLPDWVRERNLDNLLVGTNVRITAPGGGEKRESENRIPDTDPLYHTMSQSIRELTRVMQTLNRDMQMQTRETRHLYEVMRQCEMCRRPERQVQQTVPMCRENPCFQGVVCTDTDRGYRCGDCPRGYYGDGIRCARIPTCADNPCFTGVQCYDVSNGYRCGPCPPGLSGDGRRGNCRVPRVTCESQPCYPGTSCVDTAEGFRCGRCPRGYEGNGTHCKDINESRACVNAEGSFRCEECPTGFYGEPVGGAGLEEAAARKQVCRDVDECQLEGSLSPCVEFSQCYNTIGSYKCGDCVDGYTGNQTVGCFRRVTVCPDLTECNEYARCVSRPGITGFLCQCTVGYAGDGQECGRDTDIDGTPDQRLICTDRRCREDNCRLVPNSGQEDADADGLGDACDEDMDNDGIPNSPDNCPLTANPDQTDTDPDESGDACDNCPSVPNPGQYDTDRDGLGDACDPDMDNDGVLNEEDNCPRVVNPDQADSDNDTVGDACDNCLSDPNPDQIDSDKDLLGDVCDTNDDSDLDGVQDTRDNCPSDVNADQRDTDTDGEGDICDVDDDGDDVIDDDDNCQYVYNPDQRDDNDDSVGDACEGDSDGDGAPDSYDVCPENGDLFATDFRAFQTVILDPVGDSQIDPNWIILNEGAEIVQTLNSDPGIAVSYSGFSGVDFSGTFFVNTDTDDDYAGFVFSYQDSASFYAVMWKKERQTYWHSTPFRAVAEPGIQLKRIRSSTGPGEIMRNALWHTGDTPDQVKLLWTDPRNVGWKERTAYRWELIHRPAMGLMRVFLFEETRLVADSGNVYDHELKGGRLGVFCFSQEMIIWSDLVYRCNEYVPPGMLGAGAAPLEITPVDDGSEATDEEERRKQRRKDRKKKKKPGPDGEPGEEEIDL</sequence>
<feature type="domain" description="EGF-like" evidence="12">
    <location>
        <begin position="524"/>
        <end position="565"/>
    </location>
</feature>
<feature type="region of interest" description="Disordered" evidence="11">
    <location>
        <begin position="1054"/>
        <end position="1099"/>
    </location>
</feature>
<keyword evidence="6" id="KW-0130">Cell adhesion</keyword>
<dbReference type="Pfam" id="PF00008">
    <property type="entry name" value="EGF"/>
    <property type="match status" value="1"/>
</dbReference>
<dbReference type="InterPro" id="IPR008859">
    <property type="entry name" value="Thrombospondin_C"/>
</dbReference>
<proteinExistence type="inferred from homology"/>
<evidence type="ECO:0000256" key="1">
    <source>
        <dbReference type="ARBA" id="ARBA00009456"/>
    </source>
</evidence>
<dbReference type="PROSITE" id="PS50026">
    <property type="entry name" value="EGF_3"/>
    <property type="match status" value="4"/>
</dbReference>
<feature type="compositionally biased region" description="Acidic residues" evidence="11">
    <location>
        <begin position="599"/>
        <end position="616"/>
    </location>
</feature>
<dbReference type="PANTHER" id="PTHR10199">
    <property type="entry name" value="THROMBOSPONDIN"/>
    <property type="match status" value="1"/>
</dbReference>
<feature type="region of interest" description="Disordered" evidence="11">
    <location>
        <begin position="596"/>
        <end position="815"/>
    </location>
</feature>
<dbReference type="Proteomes" id="UP001164746">
    <property type="component" value="Chromosome 3"/>
</dbReference>
<dbReference type="SUPFAM" id="SSF49899">
    <property type="entry name" value="Concanavalin A-like lectins/glucanases"/>
    <property type="match status" value="1"/>
</dbReference>
<feature type="repeat" description="TSP type-3" evidence="10">
    <location>
        <begin position="755"/>
        <end position="790"/>
    </location>
</feature>
<dbReference type="Gene3D" id="2.10.25.10">
    <property type="entry name" value="Laminin"/>
    <property type="match status" value="5"/>
</dbReference>
<dbReference type="InterPro" id="IPR000742">
    <property type="entry name" value="EGF"/>
</dbReference>
<keyword evidence="2 9" id="KW-0245">EGF-like domain</keyword>
<dbReference type="SUPFAM" id="SSF57184">
    <property type="entry name" value="Growth factor receptor domain"/>
    <property type="match status" value="1"/>
</dbReference>